<evidence type="ECO:0000256" key="3">
    <source>
        <dbReference type="ARBA" id="ARBA00022741"/>
    </source>
</evidence>
<dbReference type="EMBL" id="QLYR01000001">
    <property type="protein sequence ID" value="RAQ30775.1"/>
    <property type="molecule type" value="Genomic_DNA"/>
</dbReference>
<evidence type="ECO:0008006" key="12">
    <source>
        <dbReference type="Google" id="ProtNLM"/>
    </source>
</evidence>
<comment type="caution">
    <text evidence="10">The sequence shown here is derived from an EMBL/GenBank/DDBJ whole genome shotgun (WGS) entry which is preliminary data.</text>
</comment>
<organism evidence="10 11">
    <name type="scientific">Hydrogeniiclostridium mannosilyticum</name>
    <dbReference type="NCBI Taxonomy" id="2764322"/>
    <lineage>
        <taxon>Bacteria</taxon>
        <taxon>Bacillati</taxon>
        <taxon>Bacillota</taxon>
        <taxon>Clostridia</taxon>
        <taxon>Eubacteriales</taxon>
        <taxon>Acutalibacteraceae</taxon>
        <taxon>Hydrogeniiclostridium</taxon>
    </lineage>
</organism>
<dbReference type="AlphaFoldDB" id="A0A328UPI6"/>
<dbReference type="GO" id="GO:0034040">
    <property type="term" value="F:ATPase-coupled lipid transmembrane transporter activity"/>
    <property type="evidence" value="ECO:0007669"/>
    <property type="project" value="TreeGrafter"/>
</dbReference>
<evidence type="ECO:0000259" key="9">
    <source>
        <dbReference type="PROSITE" id="PS50929"/>
    </source>
</evidence>
<keyword evidence="6 7" id="KW-0472">Membrane</keyword>
<dbReference type="InterPro" id="IPR003593">
    <property type="entry name" value="AAA+_ATPase"/>
</dbReference>
<keyword evidence="3" id="KW-0547">Nucleotide-binding</keyword>
<dbReference type="InterPro" id="IPR027417">
    <property type="entry name" value="P-loop_NTPase"/>
</dbReference>
<dbReference type="SMART" id="SM00382">
    <property type="entry name" value="AAA"/>
    <property type="match status" value="1"/>
</dbReference>
<feature type="domain" description="ABC transporter" evidence="8">
    <location>
        <begin position="357"/>
        <end position="597"/>
    </location>
</feature>
<accession>A0A328UPI6</accession>
<dbReference type="SUPFAM" id="SSF90123">
    <property type="entry name" value="ABC transporter transmembrane region"/>
    <property type="match status" value="1"/>
</dbReference>
<dbReference type="CDD" id="cd03228">
    <property type="entry name" value="ABCC_MRP_Like"/>
    <property type="match status" value="1"/>
</dbReference>
<dbReference type="InterPro" id="IPR039421">
    <property type="entry name" value="Type_1_exporter"/>
</dbReference>
<evidence type="ECO:0000256" key="5">
    <source>
        <dbReference type="ARBA" id="ARBA00022989"/>
    </source>
</evidence>
<dbReference type="GO" id="GO:0016887">
    <property type="term" value="F:ATP hydrolysis activity"/>
    <property type="evidence" value="ECO:0007669"/>
    <property type="project" value="InterPro"/>
</dbReference>
<dbReference type="GO" id="GO:0005886">
    <property type="term" value="C:plasma membrane"/>
    <property type="evidence" value="ECO:0007669"/>
    <property type="project" value="UniProtKB-SubCell"/>
</dbReference>
<feature type="transmembrane region" description="Helical" evidence="7">
    <location>
        <begin position="31"/>
        <end position="52"/>
    </location>
</feature>
<dbReference type="InterPro" id="IPR003439">
    <property type="entry name" value="ABC_transporter-like_ATP-bd"/>
</dbReference>
<evidence type="ECO:0000313" key="11">
    <source>
        <dbReference type="Proteomes" id="UP000249377"/>
    </source>
</evidence>
<feature type="transmembrane region" description="Helical" evidence="7">
    <location>
        <begin position="152"/>
        <end position="169"/>
    </location>
</feature>
<dbReference type="PROSITE" id="PS50893">
    <property type="entry name" value="ABC_TRANSPORTER_2"/>
    <property type="match status" value="1"/>
</dbReference>
<comment type="subcellular location">
    <subcellularLocation>
        <location evidence="1">Cell membrane</location>
        <topology evidence="1">Multi-pass membrane protein</topology>
    </subcellularLocation>
</comment>
<dbReference type="RefSeq" id="WP_112331969.1">
    <property type="nucleotide sequence ID" value="NZ_QLYR01000001.1"/>
</dbReference>
<evidence type="ECO:0000256" key="2">
    <source>
        <dbReference type="ARBA" id="ARBA00022692"/>
    </source>
</evidence>
<dbReference type="PROSITE" id="PS00211">
    <property type="entry name" value="ABC_TRANSPORTER_1"/>
    <property type="match status" value="1"/>
</dbReference>
<evidence type="ECO:0000256" key="6">
    <source>
        <dbReference type="ARBA" id="ARBA00023136"/>
    </source>
</evidence>
<dbReference type="PROSITE" id="PS50929">
    <property type="entry name" value="ABC_TM1F"/>
    <property type="match status" value="1"/>
</dbReference>
<name>A0A328UPI6_9FIRM</name>
<dbReference type="Gene3D" id="1.20.1560.10">
    <property type="entry name" value="ABC transporter type 1, transmembrane domain"/>
    <property type="match status" value="1"/>
</dbReference>
<sequence>MKEKGKEKTPYTSWKGVGYALTELWRFDRRLFLLCLLRIPVLVLLPFSTVYLSKLVVQLVTEGAQVPRMLASVGLLVLGMVLLNVFSNYAALVSKGRAELFETKFYYKVFDKVMDTDYENVESFEGQTKRERAFPQNYSGVGVGLSNIPESLVVIASCVFGFVFYGVILAALNPFITLLLIAITAVNYFALTHVRKYEAAYLERRSVYERRLNYIQYHGLDAQNGKDIRLYRMLPWFRQLFKEALAARDREVWLFVARQILANVLNHSLVFIRDGLAYAYLIYLVLSGQMQVDDFILYFGLISGFSTWIVSLIDNFNWLARSGLIASNIHEYLEMPDYLNRGPGADLPQGRDLPCALEFKDVCFRYPGAEQPVFEHLQLTVKPGEKLAIVGVNGAGKTTLVKLLCGLYRPTHGDVLVNGKKTEEYNRDEYYTLFSTAFQDVHLLPMSIAKNVAMCPEEQIDRERVWDCLRKAGLAERVRGWKDGLDTNLVKGVQDDAVDLSGGEQQKLIFARALYRDAPVLVLDEPTAALDPIAENQLYLQYSELAQDKTSIFISHRLSSTRFCDRIVFIENGKITEMGTHDELMAQGGGYAKMFEIQSYYYKKKGQRAPLAEEGA</sequence>
<dbReference type="InterPro" id="IPR017871">
    <property type="entry name" value="ABC_transporter-like_CS"/>
</dbReference>
<keyword evidence="11" id="KW-1185">Reference proteome</keyword>
<gene>
    <name evidence="10" type="ORF">DPQ25_04660</name>
</gene>
<dbReference type="GO" id="GO:0005524">
    <property type="term" value="F:ATP binding"/>
    <property type="evidence" value="ECO:0007669"/>
    <property type="project" value="UniProtKB-KW"/>
</dbReference>
<evidence type="ECO:0000256" key="1">
    <source>
        <dbReference type="ARBA" id="ARBA00004651"/>
    </source>
</evidence>
<evidence type="ECO:0000256" key="4">
    <source>
        <dbReference type="ARBA" id="ARBA00022840"/>
    </source>
</evidence>
<protein>
    <recommendedName>
        <fullName evidence="12">ABC transporter ATP-binding protein</fullName>
    </recommendedName>
</protein>
<feature type="domain" description="ABC transmembrane type-1" evidence="9">
    <location>
        <begin position="148"/>
        <end position="321"/>
    </location>
</feature>
<feature type="transmembrane region" description="Helical" evidence="7">
    <location>
        <begin position="260"/>
        <end position="283"/>
    </location>
</feature>
<feature type="transmembrane region" description="Helical" evidence="7">
    <location>
        <begin position="295"/>
        <end position="313"/>
    </location>
</feature>
<dbReference type="InterPro" id="IPR036640">
    <property type="entry name" value="ABC1_TM_sf"/>
</dbReference>
<dbReference type="InterPro" id="IPR011527">
    <property type="entry name" value="ABC1_TM_dom"/>
</dbReference>
<evidence type="ECO:0000259" key="8">
    <source>
        <dbReference type="PROSITE" id="PS50893"/>
    </source>
</evidence>
<feature type="transmembrane region" description="Helical" evidence="7">
    <location>
        <begin position="72"/>
        <end position="92"/>
    </location>
</feature>
<keyword evidence="2 7" id="KW-0812">Transmembrane</keyword>
<keyword evidence="4" id="KW-0067">ATP-binding</keyword>
<reference evidence="10 11" key="1">
    <citation type="submission" date="2018-06" db="EMBL/GenBank/DDBJ databases">
        <title>Noncontiguous genome sequence of Ruminococcaceae bacterium ASD2818.</title>
        <authorList>
            <person name="Chaplin A.V."/>
            <person name="Sokolova S.R."/>
            <person name="Kochetkova T.O."/>
            <person name="Goltsov A.Y."/>
            <person name="Trofimov D.Y."/>
            <person name="Efimov B.A."/>
        </authorList>
    </citation>
    <scope>NUCLEOTIDE SEQUENCE [LARGE SCALE GENOMIC DNA]</scope>
    <source>
        <strain evidence="10 11">ASD2818</strain>
    </source>
</reference>
<feature type="transmembrane region" description="Helical" evidence="7">
    <location>
        <begin position="175"/>
        <end position="194"/>
    </location>
</feature>
<dbReference type="Pfam" id="PF00005">
    <property type="entry name" value="ABC_tran"/>
    <property type="match status" value="1"/>
</dbReference>
<dbReference type="PANTHER" id="PTHR24221">
    <property type="entry name" value="ATP-BINDING CASSETTE SUB-FAMILY B"/>
    <property type="match status" value="1"/>
</dbReference>
<keyword evidence="5 7" id="KW-1133">Transmembrane helix</keyword>
<evidence type="ECO:0000313" key="10">
    <source>
        <dbReference type="EMBL" id="RAQ30775.1"/>
    </source>
</evidence>
<evidence type="ECO:0000256" key="7">
    <source>
        <dbReference type="SAM" id="Phobius"/>
    </source>
</evidence>
<dbReference type="Proteomes" id="UP000249377">
    <property type="component" value="Unassembled WGS sequence"/>
</dbReference>
<dbReference type="PANTHER" id="PTHR24221:SF646">
    <property type="entry name" value="HAEMOLYSIN SECRETION ATP-BINDING PROTEIN"/>
    <property type="match status" value="1"/>
</dbReference>
<proteinExistence type="predicted"/>
<dbReference type="GO" id="GO:0140359">
    <property type="term" value="F:ABC-type transporter activity"/>
    <property type="evidence" value="ECO:0007669"/>
    <property type="project" value="InterPro"/>
</dbReference>
<dbReference type="Gene3D" id="3.40.50.300">
    <property type="entry name" value="P-loop containing nucleotide triphosphate hydrolases"/>
    <property type="match status" value="1"/>
</dbReference>
<dbReference type="SUPFAM" id="SSF52540">
    <property type="entry name" value="P-loop containing nucleoside triphosphate hydrolases"/>
    <property type="match status" value="1"/>
</dbReference>